<dbReference type="GO" id="GO:0016829">
    <property type="term" value="F:lyase activity"/>
    <property type="evidence" value="ECO:0007669"/>
    <property type="project" value="UniProtKB-KW"/>
</dbReference>
<keyword evidence="4" id="KW-0408">Iron</keyword>
<keyword evidence="2" id="KW-0349">Heme</keyword>
<dbReference type="GO" id="GO:0046872">
    <property type="term" value="F:metal ion binding"/>
    <property type="evidence" value="ECO:0007669"/>
    <property type="project" value="UniProtKB-KW"/>
</dbReference>
<evidence type="ECO:0000313" key="7">
    <source>
        <dbReference type="Proteomes" id="UP000824596"/>
    </source>
</evidence>
<evidence type="ECO:0000256" key="2">
    <source>
        <dbReference type="ARBA" id="ARBA00022617"/>
    </source>
</evidence>
<protein>
    <submittedName>
        <fullName evidence="6">Dehydratase domain-containing protein</fullName>
    </submittedName>
</protein>
<proteinExistence type="predicted"/>
<name>A0A9P8SDK4_9HYPO</name>
<accession>A0A9P8SDK4</accession>
<comment type="caution">
    <text evidence="6">The sequence shown here is derived from an EMBL/GenBank/DDBJ whole genome shotgun (WGS) entry which is preliminary data.</text>
</comment>
<reference evidence="6" key="1">
    <citation type="submission" date="2021-09" db="EMBL/GenBank/DDBJ databases">
        <title>A high-quality genome of the endoparasitic fungus Hirsutella rhossiliensis with a comparison of Hirsutella genomes reveals transposable elements contributing to genome size variation.</title>
        <authorList>
            <person name="Lin R."/>
            <person name="Jiao Y."/>
            <person name="Sun X."/>
            <person name="Ling J."/>
            <person name="Xie B."/>
            <person name="Cheng X."/>
        </authorList>
    </citation>
    <scope>NUCLEOTIDE SEQUENCE</scope>
    <source>
        <strain evidence="6">HR02</strain>
    </source>
</reference>
<organism evidence="6 7">
    <name type="scientific">Hirsutella rhossiliensis</name>
    <dbReference type="NCBI Taxonomy" id="111463"/>
    <lineage>
        <taxon>Eukaryota</taxon>
        <taxon>Fungi</taxon>
        <taxon>Dikarya</taxon>
        <taxon>Ascomycota</taxon>
        <taxon>Pezizomycotina</taxon>
        <taxon>Sordariomycetes</taxon>
        <taxon>Hypocreomycetidae</taxon>
        <taxon>Hypocreales</taxon>
        <taxon>Ophiocordycipitaceae</taxon>
        <taxon>Hirsutella</taxon>
    </lineage>
</organism>
<dbReference type="InterPro" id="IPR025702">
    <property type="entry name" value="OXD"/>
</dbReference>
<dbReference type="Pfam" id="PF13816">
    <property type="entry name" value="Dehydratase_hem"/>
    <property type="match status" value="1"/>
</dbReference>
<dbReference type="EMBL" id="JAIZPD010000017">
    <property type="protein sequence ID" value="KAH0958054.1"/>
    <property type="molecule type" value="Genomic_DNA"/>
</dbReference>
<comment type="cofactor">
    <cofactor evidence="1">
        <name>heme b</name>
        <dbReference type="ChEBI" id="CHEBI:60344"/>
    </cofactor>
</comment>
<evidence type="ECO:0000256" key="3">
    <source>
        <dbReference type="ARBA" id="ARBA00022723"/>
    </source>
</evidence>
<evidence type="ECO:0000256" key="4">
    <source>
        <dbReference type="ARBA" id="ARBA00023004"/>
    </source>
</evidence>
<keyword evidence="5" id="KW-0456">Lyase</keyword>
<gene>
    <name evidence="6" type="ORF">HRG_10749</name>
</gene>
<evidence type="ECO:0000256" key="5">
    <source>
        <dbReference type="ARBA" id="ARBA00023239"/>
    </source>
</evidence>
<evidence type="ECO:0000256" key="1">
    <source>
        <dbReference type="ARBA" id="ARBA00001970"/>
    </source>
</evidence>
<dbReference type="OrthoDB" id="4917579at2759"/>
<dbReference type="GeneID" id="68359877"/>
<sequence length="199" mass="22640">MPGSKLVAAVTDNKGFYNIALLPYWPSKTDYDKWAAETGFTDWWAAIDPREFGHGWFLEVFFPPVDRFETVFSNCQIPEGAAHMEESFSGQIREHVYWGSMRDRLAAAQTGELEGEKAAKREADPAGRVHVCGKKNLAVIRSGQDWFDTLPDERKLYVETMRPVLTAGMDFLRDRGNEVGCHSCRFMHVVDSTTRKVRT</sequence>
<dbReference type="Proteomes" id="UP000824596">
    <property type="component" value="Unassembled WGS sequence"/>
</dbReference>
<dbReference type="AlphaFoldDB" id="A0A9P8SDK4"/>
<keyword evidence="3" id="KW-0479">Metal-binding</keyword>
<dbReference type="RefSeq" id="XP_044715568.1">
    <property type="nucleotide sequence ID" value="XM_044869219.1"/>
</dbReference>
<keyword evidence="7" id="KW-1185">Reference proteome</keyword>
<evidence type="ECO:0000313" key="6">
    <source>
        <dbReference type="EMBL" id="KAH0958054.1"/>
    </source>
</evidence>